<dbReference type="InterPro" id="IPR013766">
    <property type="entry name" value="Thioredoxin_domain"/>
</dbReference>
<dbReference type="Pfam" id="PF00085">
    <property type="entry name" value="Thioredoxin"/>
    <property type="match status" value="1"/>
</dbReference>
<dbReference type="PROSITE" id="PS00573">
    <property type="entry name" value="PYRIDINE_REDOX_2"/>
    <property type="match status" value="1"/>
</dbReference>
<dbReference type="InterPro" id="IPR023753">
    <property type="entry name" value="FAD/NAD-binding_dom"/>
</dbReference>
<keyword evidence="3" id="KW-0285">Flavoprotein</keyword>
<evidence type="ECO:0000313" key="12">
    <source>
        <dbReference type="Proteomes" id="UP000094844"/>
    </source>
</evidence>
<organism evidence="11 12">
    <name type="scientific">Hafnia alvei</name>
    <dbReference type="NCBI Taxonomy" id="569"/>
    <lineage>
        <taxon>Bacteria</taxon>
        <taxon>Pseudomonadati</taxon>
        <taxon>Pseudomonadota</taxon>
        <taxon>Gammaproteobacteria</taxon>
        <taxon>Enterobacterales</taxon>
        <taxon>Hafniaceae</taxon>
        <taxon>Hafnia</taxon>
    </lineage>
</organism>
<evidence type="ECO:0000259" key="10">
    <source>
        <dbReference type="Pfam" id="PF07992"/>
    </source>
</evidence>
<evidence type="ECO:0000256" key="7">
    <source>
        <dbReference type="ARBA" id="ARBA00023284"/>
    </source>
</evidence>
<keyword evidence="6" id="KW-1015">Disulfide bond</keyword>
<dbReference type="SUPFAM" id="SSF51905">
    <property type="entry name" value="FAD/NAD(P)-binding domain"/>
    <property type="match status" value="1"/>
</dbReference>
<feature type="domain" description="FAD/NAD(P)-binding" evidence="10">
    <location>
        <begin position="11"/>
        <end position="306"/>
    </location>
</feature>
<evidence type="ECO:0000256" key="8">
    <source>
        <dbReference type="ARBA" id="ARBA00024806"/>
    </source>
</evidence>
<dbReference type="RefSeq" id="WP_072310431.1">
    <property type="nucleotide sequence ID" value="NZ_FMIQ01000081.1"/>
</dbReference>
<dbReference type="PANTHER" id="PTHR48105">
    <property type="entry name" value="THIOREDOXIN REDUCTASE 1-RELATED-RELATED"/>
    <property type="match status" value="1"/>
</dbReference>
<proteinExistence type="inferred from homology"/>
<evidence type="ECO:0000256" key="1">
    <source>
        <dbReference type="ARBA" id="ARBA00009333"/>
    </source>
</evidence>
<dbReference type="PRINTS" id="PR00469">
    <property type="entry name" value="PNDRDTASEII"/>
</dbReference>
<dbReference type="Gene3D" id="3.50.50.60">
    <property type="entry name" value="FAD/NAD(P)-binding domain"/>
    <property type="match status" value="2"/>
</dbReference>
<evidence type="ECO:0000313" key="11">
    <source>
        <dbReference type="EMBL" id="SCM54831.1"/>
    </source>
</evidence>
<evidence type="ECO:0000256" key="3">
    <source>
        <dbReference type="ARBA" id="ARBA00022630"/>
    </source>
</evidence>
<feature type="domain" description="Thioredoxin" evidence="9">
    <location>
        <begin position="320"/>
        <end position="412"/>
    </location>
</feature>
<evidence type="ECO:0000256" key="2">
    <source>
        <dbReference type="ARBA" id="ARBA00020059"/>
    </source>
</evidence>
<dbReference type="InterPro" id="IPR036249">
    <property type="entry name" value="Thioredoxin-like_sf"/>
</dbReference>
<dbReference type="Gene3D" id="3.40.30.10">
    <property type="entry name" value="Glutaredoxin"/>
    <property type="match status" value="1"/>
</dbReference>
<comment type="function">
    <text evidence="8">Serves to protect the cell against DNA damage by alkyl hydroperoxides. It can use either NADH or NADPH as electron donor for direct reduction of redox dyes or of alkyl hydroperoxides when combined with the AhpC protein.</text>
</comment>
<dbReference type="PRINTS" id="PR00368">
    <property type="entry name" value="FADPNR"/>
</dbReference>
<accession>A0A1C6Z6V0</accession>
<dbReference type="Proteomes" id="UP000094844">
    <property type="component" value="Unassembled WGS sequence"/>
</dbReference>
<dbReference type="SUPFAM" id="SSF52833">
    <property type="entry name" value="Thioredoxin-like"/>
    <property type="match status" value="1"/>
</dbReference>
<dbReference type="InterPro" id="IPR050097">
    <property type="entry name" value="Ferredoxin-NADP_redctase_2"/>
</dbReference>
<dbReference type="OrthoDB" id="9806179at2"/>
<evidence type="ECO:0000256" key="5">
    <source>
        <dbReference type="ARBA" id="ARBA00023002"/>
    </source>
</evidence>
<dbReference type="EMBL" id="FMIQ01000081">
    <property type="protein sequence ID" value="SCM54831.1"/>
    <property type="molecule type" value="Genomic_DNA"/>
</dbReference>
<evidence type="ECO:0000256" key="6">
    <source>
        <dbReference type="ARBA" id="ARBA00023157"/>
    </source>
</evidence>
<comment type="similarity">
    <text evidence="1">Belongs to the class-II pyridine nucleotide-disulfide oxidoreductase family.</text>
</comment>
<protein>
    <recommendedName>
        <fullName evidence="2">Alkyl hydroperoxide reductase subunit F</fullName>
    </recommendedName>
</protein>
<dbReference type="InterPro" id="IPR036188">
    <property type="entry name" value="FAD/NAD-bd_sf"/>
</dbReference>
<evidence type="ECO:0000256" key="4">
    <source>
        <dbReference type="ARBA" id="ARBA00022827"/>
    </source>
</evidence>
<dbReference type="InterPro" id="IPR008255">
    <property type="entry name" value="Pyr_nucl-diS_OxRdtase_2_AS"/>
</dbReference>
<dbReference type="AlphaFoldDB" id="A0A1C6Z6V0"/>
<keyword evidence="7" id="KW-0676">Redox-active center</keyword>
<sequence length="418" mass="46117">MNQKPDVITQYDIVIIGGGPAGLSAAIYAARARLKTLVIEEKRQMGGQCSTTAELENYPGILQDSGHGLMDKFHQHAVHFGAKFQLGKVISLSLNKDGQEKVLKLKDGASIISKAVIIATGTRPRTLGIPGEKEFAGRGVSYCATCDADFYTDLDIIVVGSGNTAIEEAVFLTRYVNQVTLIVIHAEGHLDADLIAKEQAFSNPKIHFIWNSVVTAIIGDELVQRVEIKNVKTGVTRLVETNGVFMFVGTVPQTDWLEPHRKQLPLTSAGYIKVNTQQETLLPGIFAVGDVCQKFLRQVVTAAGDGASAAVAASQYIEQEDFWTHHILQSEKCSLVLFWSPLQPESVALMTELESRTHDDSHWQLVPIDTYKNQRLANRYHVCQLPTLVGLERGKETRRFEHPNESELSELLEESLNA</sequence>
<gene>
    <name evidence="11" type="ORF">BN1044_04342</name>
</gene>
<reference evidence="11 12" key="1">
    <citation type="submission" date="2016-09" db="EMBL/GenBank/DDBJ databases">
        <authorList>
            <person name="Capua I."/>
            <person name="De Benedictis P."/>
            <person name="Joannis T."/>
            <person name="Lombin L.H."/>
            <person name="Cattoli G."/>
        </authorList>
    </citation>
    <scope>NUCLEOTIDE SEQUENCE [LARGE SCALE GENOMIC DNA]</scope>
    <source>
        <strain evidence="11 12">GB001</strain>
    </source>
</reference>
<keyword evidence="5 11" id="KW-0560">Oxidoreductase</keyword>
<dbReference type="Pfam" id="PF07992">
    <property type="entry name" value="Pyr_redox_2"/>
    <property type="match status" value="1"/>
</dbReference>
<dbReference type="GO" id="GO:0016668">
    <property type="term" value="F:oxidoreductase activity, acting on a sulfur group of donors, NAD(P) as acceptor"/>
    <property type="evidence" value="ECO:0007669"/>
    <property type="project" value="UniProtKB-ARBA"/>
</dbReference>
<keyword evidence="4" id="KW-0274">FAD</keyword>
<name>A0A1C6Z6V0_HAFAL</name>
<evidence type="ECO:0000259" key="9">
    <source>
        <dbReference type="Pfam" id="PF00085"/>
    </source>
</evidence>